<dbReference type="EMBL" id="JAPFFF010000012">
    <property type="protein sequence ID" value="KAK8875905.1"/>
    <property type="molecule type" value="Genomic_DNA"/>
</dbReference>
<evidence type="ECO:0000313" key="1">
    <source>
        <dbReference type="EMBL" id="KAK8875905.1"/>
    </source>
</evidence>
<accession>A0ABR2JG08</accession>
<organism evidence="1 2">
    <name type="scientific">Tritrichomonas musculus</name>
    <dbReference type="NCBI Taxonomy" id="1915356"/>
    <lineage>
        <taxon>Eukaryota</taxon>
        <taxon>Metamonada</taxon>
        <taxon>Parabasalia</taxon>
        <taxon>Tritrichomonadida</taxon>
        <taxon>Tritrichomonadidae</taxon>
        <taxon>Tritrichomonas</taxon>
    </lineage>
</organism>
<proteinExistence type="predicted"/>
<evidence type="ECO:0000313" key="2">
    <source>
        <dbReference type="Proteomes" id="UP001470230"/>
    </source>
</evidence>
<name>A0ABR2JG08_9EUKA</name>
<comment type="caution">
    <text evidence="1">The sequence shown here is derived from an EMBL/GenBank/DDBJ whole genome shotgun (WGS) entry which is preliminary data.</text>
</comment>
<keyword evidence="2" id="KW-1185">Reference proteome</keyword>
<gene>
    <name evidence="1" type="ORF">M9Y10_006082</name>
</gene>
<dbReference type="Proteomes" id="UP001470230">
    <property type="component" value="Unassembled WGS sequence"/>
</dbReference>
<reference evidence="1 2" key="1">
    <citation type="submission" date="2024-04" db="EMBL/GenBank/DDBJ databases">
        <title>Tritrichomonas musculus Genome.</title>
        <authorList>
            <person name="Alves-Ferreira E."/>
            <person name="Grigg M."/>
            <person name="Lorenzi H."/>
            <person name="Galac M."/>
        </authorList>
    </citation>
    <scope>NUCLEOTIDE SEQUENCE [LARGE SCALE GENOMIC DNA]</scope>
    <source>
        <strain evidence="1 2">EAF2021</strain>
    </source>
</reference>
<sequence length="76" mass="8750">MVYPAYKNRSIVDFPLEVYIEYEMVDSDTERNPFFIAIDSNIIGCRRSKCMNYFISNSLGVDVSFNGGELASYIFL</sequence>
<protein>
    <submittedName>
        <fullName evidence="1">Uncharacterized protein</fullName>
    </submittedName>
</protein>